<dbReference type="EMBL" id="VSFF01000016">
    <property type="protein sequence ID" value="TYC08572.1"/>
    <property type="molecule type" value="Genomic_DNA"/>
</dbReference>
<keyword evidence="4" id="KW-1185">Reference proteome</keyword>
<dbReference type="Proteomes" id="UP000322634">
    <property type="component" value="Unassembled WGS sequence"/>
</dbReference>
<proteinExistence type="predicted"/>
<dbReference type="OrthoDB" id="4920173at2"/>
<reference evidence="3 4" key="1">
    <citation type="submission" date="2019-08" db="EMBL/GenBank/DDBJ databases">
        <title>Actinomadura sp. nov. CYP1-5 isolated from mountain soil.</title>
        <authorList>
            <person name="Songsumanus A."/>
            <person name="Kuncharoen N."/>
            <person name="Kudo T."/>
            <person name="Yuki M."/>
            <person name="Igarashi Y."/>
            <person name="Tanasupawat S."/>
        </authorList>
    </citation>
    <scope>NUCLEOTIDE SEQUENCE [LARGE SCALE GENOMIC DNA]</scope>
    <source>
        <strain evidence="3 4">GKU157</strain>
    </source>
</reference>
<evidence type="ECO:0000256" key="2">
    <source>
        <dbReference type="SAM" id="MobiDB-lite"/>
    </source>
</evidence>
<sequence length="223" mass="24318">MAFGRLTSKDLTVFDQRAKELILDAIAQGCTGRISSRGHCILRNNSNETASVPPNMSSRNRSSQNVSAQVRRLLAAHRPARNDASASTVAAGRPERITVARAFADHGVAFSSWLDERACDLPADAVIDVRLDETGQTVFEYTAAPPETLEIAPMNSTARADAELPRTEDSATLRRIREALGEDPRIAELSTRVEGLQAELDREKRRADEAEARIALLKEALGV</sequence>
<protein>
    <submittedName>
        <fullName evidence="3">Uncharacterized protein</fullName>
    </submittedName>
</protein>
<dbReference type="AlphaFoldDB" id="A0A5D0TTA8"/>
<feature type="coiled-coil region" evidence="1">
    <location>
        <begin position="186"/>
        <end position="220"/>
    </location>
</feature>
<dbReference type="RefSeq" id="WP_148354847.1">
    <property type="nucleotide sequence ID" value="NZ_JBHSBF010000002.1"/>
</dbReference>
<accession>A0A5D0TTA8</accession>
<organism evidence="3 4">
    <name type="scientific">Actinomadura syzygii</name>
    <dbReference type="NCBI Taxonomy" id="1427538"/>
    <lineage>
        <taxon>Bacteria</taxon>
        <taxon>Bacillati</taxon>
        <taxon>Actinomycetota</taxon>
        <taxon>Actinomycetes</taxon>
        <taxon>Streptosporangiales</taxon>
        <taxon>Thermomonosporaceae</taxon>
        <taxon>Actinomadura</taxon>
    </lineage>
</organism>
<keyword evidence="1" id="KW-0175">Coiled coil</keyword>
<evidence type="ECO:0000256" key="1">
    <source>
        <dbReference type="SAM" id="Coils"/>
    </source>
</evidence>
<evidence type="ECO:0000313" key="4">
    <source>
        <dbReference type="Proteomes" id="UP000322634"/>
    </source>
</evidence>
<evidence type="ECO:0000313" key="3">
    <source>
        <dbReference type="EMBL" id="TYC08572.1"/>
    </source>
</evidence>
<comment type="caution">
    <text evidence="3">The sequence shown here is derived from an EMBL/GenBank/DDBJ whole genome shotgun (WGS) entry which is preliminary data.</text>
</comment>
<gene>
    <name evidence="3" type="ORF">FXF65_37390</name>
</gene>
<feature type="region of interest" description="Disordered" evidence="2">
    <location>
        <begin position="45"/>
        <end position="64"/>
    </location>
</feature>
<name>A0A5D0TTA8_9ACTN</name>